<dbReference type="Pfam" id="PF03626">
    <property type="entry name" value="COX4_pro"/>
    <property type="match status" value="1"/>
</dbReference>
<feature type="transmembrane region" description="Helical" evidence="6">
    <location>
        <begin position="61"/>
        <end position="84"/>
    </location>
</feature>
<dbReference type="AlphaFoldDB" id="A0A848G6J2"/>
<feature type="transmembrane region" description="Helical" evidence="6">
    <location>
        <begin position="28"/>
        <end position="49"/>
    </location>
</feature>
<comment type="caution">
    <text evidence="7">The sequence shown here is derived from an EMBL/GenBank/DDBJ whole genome shotgun (WGS) entry which is preliminary data.</text>
</comment>
<keyword evidence="4 6" id="KW-1133">Transmembrane helix</keyword>
<organism evidence="7 8">
    <name type="scientific">Zoogloea dura</name>
    <dbReference type="NCBI Taxonomy" id="2728840"/>
    <lineage>
        <taxon>Bacteria</taxon>
        <taxon>Pseudomonadati</taxon>
        <taxon>Pseudomonadota</taxon>
        <taxon>Betaproteobacteria</taxon>
        <taxon>Rhodocyclales</taxon>
        <taxon>Zoogloeaceae</taxon>
        <taxon>Zoogloea</taxon>
    </lineage>
</organism>
<evidence type="ECO:0000256" key="4">
    <source>
        <dbReference type="ARBA" id="ARBA00022989"/>
    </source>
</evidence>
<evidence type="ECO:0000313" key="8">
    <source>
        <dbReference type="Proteomes" id="UP000580043"/>
    </source>
</evidence>
<gene>
    <name evidence="7" type="ORF">HHL15_12335</name>
</gene>
<dbReference type="Proteomes" id="UP000580043">
    <property type="component" value="Unassembled WGS sequence"/>
</dbReference>
<keyword evidence="5 6" id="KW-0472">Membrane</keyword>
<evidence type="ECO:0000256" key="3">
    <source>
        <dbReference type="ARBA" id="ARBA00022692"/>
    </source>
</evidence>
<dbReference type="GO" id="GO:0005886">
    <property type="term" value="C:plasma membrane"/>
    <property type="evidence" value="ECO:0007669"/>
    <property type="project" value="UniProtKB-SubCell"/>
</dbReference>
<dbReference type="RefSeq" id="WP_169146069.1">
    <property type="nucleotide sequence ID" value="NZ_JABBGA010000008.1"/>
</dbReference>
<dbReference type="InterPro" id="IPR005171">
    <property type="entry name" value="Cyt_c_oxidase_su4_prok"/>
</dbReference>
<evidence type="ECO:0000256" key="6">
    <source>
        <dbReference type="SAM" id="Phobius"/>
    </source>
</evidence>
<reference evidence="7 8" key="1">
    <citation type="submission" date="2020-04" db="EMBL/GenBank/DDBJ databases">
        <title>Zoogloea sp. G-4-1-14 isolated from soil.</title>
        <authorList>
            <person name="Dahal R.H."/>
        </authorList>
    </citation>
    <scope>NUCLEOTIDE SEQUENCE [LARGE SCALE GENOMIC DNA]</scope>
    <source>
        <strain evidence="7 8">G-4-1-14</strain>
    </source>
</reference>
<evidence type="ECO:0000313" key="7">
    <source>
        <dbReference type="EMBL" id="NML26536.1"/>
    </source>
</evidence>
<name>A0A848G6J2_9RHOO</name>
<keyword evidence="2" id="KW-1003">Cell membrane</keyword>
<keyword evidence="8" id="KW-1185">Reference proteome</keyword>
<evidence type="ECO:0000256" key="5">
    <source>
        <dbReference type="ARBA" id="ARBA00023136"/>
    </source>
</evidence>
<dbReference type="EMBL" id="JABBGA010000008">
    <property type="protein sequence ID" value="NML26536.1"/>
    <property type="molecule type" value="Genomic_DNA"/>
</dbReference>
<proteinExistence type="predicted"/>
<evidence type="ECO:0000256" key="1">
    <source>
        <dbReference type="ARBA" id="ARBA00004651"/>
    </source>
</evidence>
<evidence type="ECO:0000256" key="2">
    <source>
        <dbReference type="ARBA" id="ARBA00022475"/>
    </source>
</evidence>
<comment type="subcellular location">
    <subcellularLocation>
        <location evidence="1">Cell membrane</location>
        <topology evidence="1">Multi-pass membrane protein</topology>
    </subcellularLocation>
</comment>
<protein>
    <submittedName>
        <fullName evidence="7">Cytochrome C oxidase subunit IV family protein</fullName>
    </submittedName>
</protein>
<sequence>MDIRRLNTVWVILMLATGATWEVGEQGFAGQLAMALLLVLSFVKGRLVVLDFMGLRRAGLMWRSLLIGWLLLVSALIAIAYRIAQT</sequence>
<keyword evidence="3 6" id="KW-0812">Transmembrane</keyword>
<accession>A0A848G6J2</accession>